<protein>
    <submittedName>
        <fullName evidence="2">Uncharacterized protein</fullName>
    </submittedName>
</protein>
<proteinExistence type="predicted"/>
<feature type="region of interest" description="Disordered" evidence="1">
    <location>
        <begin position="1"/>
        <end position="50"/>
    </location>
</feature>
<feature type="compositionally biased region" description="Basic and acidic residues" evidence="1">
    <location>
        <begin position="1"/>
        <end position="36"/>
    </location>
</feature>
<evidence type="ECO:0000313" key="2">
    <source>
        <dbReference type="EMBL" id="OLO05856.1"/>
    </source>
</evidence>
<dbReference type="Proteomes" id="UP000186878">
    <property type="component" value="Unassembled WGS sequence"/>
</dbReference>
<reference evidence="2 3" key="1">
    <citation type="submission" date="2016-12" db="EMBL/GenBank/DDBJ databases">
        <title>Draft genome sequences of strains Salinicola socius SMB35, Salinicola sp. MH3R3-1 and Chromohalobacter sp. SMB17 from the Verkhnekamsk potash mining region of Russia.</title>
        <authorList>
            <person name="Mavrodi D.V."/>
            <person name="Olsson B.E."/>
            <person name="Korsakova E.S."/>
            <person name="Pyankova A."/>
            <person name="Mavrodi O.V."/>
            <person name="Plotnikova E.G."/>
        </authorList>
    </citation>
    <scope>NUCLEOTIDE SEQUENCE [LARGE SCALE GENOMIC DNA]</scope>
    <source>
        <strain evidence="2 3">SMB35</strain>
    </source>
</reference>
<accession>A0A1Q8SWQ1</accession>
<evidence type="ECO:0000313" key="3">
    <source>
        <dbReference type="Proteomes" id="UP000186878"/>
    </source>
</evidence>
<dbReference type="OrthoDB" id="6169054at2"/>
<sequence length="137" mass="15306">MKITDRPIPDDRHRATSVEVTSTRHADRTAARDEAFTRAASKARGRDADRPALAERLDALASPEANDARSYDNQRSIELLQHVIDSVLPSMDADDDTVSTARIIMGEELDWRQAWESRLTDATLAPAGDDLDEERFT</sequence>
<keyword evidence="3" id="KW-1185">Reference proteome</keyword>
<dbReference type="EMBL" id="MSDO01000002">
    <property type="protein sequence ID" value="OLO05856.1"/>
    <property type="molecule type" value="Genomic_DNA"/>
</dbReference>
<comment type="caution">
    <text evidence="2">The sequence shown here is derived from an EMBL/GenBank/DDBJ whole genome shotgun (WGS) entry which is preliminary data.</text>
</comment>
<dbReference type="AlphaFoldDB" id="A0A1Q8SWQ1"/>
<name>A0A1Q8SWQ1_9GAMM</name>
<dbReference type="RefSeq" id="WP_075568598.1">
    <property type="nucleotide sequence ID" value="NZ_MSDO01000002.1"/>
</dbReference>
<dbReference type="STRING" id="404433.BTW07_02655"/>
<organism evidence="2 3">
    <name type="scientific">Salinicola socius</name>
    <dbReference type="NCBI Taxonomy" id="404433"/>
    <lineage>
        <taxon>Bacteria</taxon>
        <taxon>Pseudomonadati</taxon>
        <taxon>Pseudomonadota</taxon>
        <taxon>Gammaproteobacteria</taxon>
        <taxon>Oceanospirillales</taxon>
        <taxon>Halomonadaceae</taxon>
        <taxon>Salinicola</taxon>
    </lineage>
</organism>
<gene>
    <name evidence="2" type="ORF">BTW07_02655</name>
</gene>
<evidence type="ECO:0000256" key="1">
    <source>
        <dbReference type="SAM" id="MobiDB-lite"/>
    </source>
</evidence>